<evidence type="ECO:0000313" key="3">
    <source>
        <dbReference type="WBParaSite" id="GPUH_0001443401-mRNA-1"/>
    </source>
</evidence>
<dbReference type="Proteomes" id="UP000271098">
    <property type="component" value="Unassembled WGS sequence"/>
</dbReference>
<sequence length="58" mass="6377">MVAGGDNRTDITNKTIKVASPRFLSIVPDEENKDRVSLLILCSRCMSTFLTISGCIFV</sequence>
<proteinExistence type="predicted"/>
<dbReference type="WBParaSite" id="GPUH_0001443401-mRNA-1">
    <property type="protein sequence ID" value="GPUH_0001443401-mRNA-1"/>
    <property type="gene ID" value="GPUH_0001443401"/>
</dbReference>
<accession>A0A183E0C4</accession>
<dbReference type="AlphaFoldDB" id="A0A183E0C4"/>
<organism evidence="3">
    <name type="scientific">Gongylonema pulchrum</name>
    <dbReference type="NCBI Taxonomy" id="637853"/>
    <lineage>
        <taxon>Eukaryota</taxon>
        <taxon>Metazoa</taxon>
        <taxon>Ecdysozoa</taxon>
        <taxon>Nematoda</taxon>
        <taxon>Chromadorea</taxon>
        <taxon>Rhabditida</taxon>
        <taxon>Spirurina</taxon>
        <taxon>Spiruromorpha</taxon>
        <taxon>Spiruroidea</taxon>
        <taxon>Gongylonematidae</taxon>
        <taxon>Gongylonema</taxon>
    </lineage>
</organism>
<name>A0A183E0C4_9BILA</name>
<reference evidence="3" key="1">
    <citation type="submission" date="2016-06" db="UniProtKB">
        <authorList>
            <consortium name="WormBaseParasite"/>
        </authorList>
    </citation>
    <scope>IDENTIFICATION</scope>
</reference>
<gene>
    <name evidence="1" type="ORF">GPUH_LOCUS14415</name>
</gene>
<protein>
    <submittedName>
        <fullName evidence="3">Transmembrane protein</fullName>
    </submittedName>
</protein>
<reference evidence="1 2" key="2">
    <citation type="submission" date="2018-11" db="EMBL/GenBank/DDBJ databases">
        <authorList>
            <consortium name="Pathogen Informatics"/>
        </authorList>
    </citation>
    <scope>NUCLEOTIDE SEQUENCE [LARGE SCALE GENOMIC DNA]</scope>
</reference>
<dbReference type="EMBL" id="UYRT01081237">
    <property type="protein sequence ID" value="VDN24129.1"/>
    <property type="molecule type" value="Genomic_DNA"/>
</dbReference>
<evidence type="ECO:0000313" key="2">
    <source>
        <dbReference type="Proteomes" id="UP000271098"/>
    </source>
</evidence>
<dbReference type="OrthoDB" id="5917548at2759"/>
<dbReference type="Pfam" id="PF04870">
    <property type="entry name" value="Moulting_cycle"/>
    <property type="match status" value="1"/>
</dbReference>
<evidence type="ECO:0000313" key="1">
    <source>
        <dbReference type="EMBL" id="VDN24129.1"/>
    </source>
</evidence>
<dbReference type="InterPro" id="IPR006954">
    <property type="entry name" value="Mlt-10-like"/>
</dbReference>
<keyword evidence="2" id="KW-1185">Reference proteome</keyword>